<dbReference type="Pfam" id="PF13895">
    <property type="entry name" value="Ig_2"/>
    <property type="match status" value="1"/>
</dbReference>
<evidence type="ECO:0000256" key="2">
    <source>
        <dbReference type="ARBA" id="ARBA00023136"/>
    </source>
</evidence>
<evidence type="ECO:0000256" key="3">
    <source>
        <dbReference type="ARBA" id="ARBA00023157"/>
    </source>
</evidence>
<evidence type="ECO:0000313" key="9">
    <source>
        <dbReference type="Proteomes" id="UP000693946"/>
    </source>
</evidence>
<comment type="subcellular location">
    <subcellularLocation>
        <location evidence="1">Membrane</location>
        <topology evidence="1">Single-pass membrane protein</topology>
    </subcellularLocation>
</comment>
<evidence type="ECO:0000256" key="1">
    <source>
        <dbReference type="ARBA" id="ARBA00004167"/>
    </source>
</evidence>
<accession>A0AAV6T113</accession>
<keyword evidence="6" id="KW-0732">Signal</keyword>
<keyword evidence="5" id="KW-0812">Transmembrane</keyword>
<dbReference type="InterPro" id="IPR003599">
    <property type="entry name" value="Ig_sub"/>
</dbReference>
<organism evidence="8 9">
    <name type="scientific">Solea senegalensis</name>
    <name type="common">Senegalese sole</name>
    <dbReference type="NCBI Taxonomy" id="28829"/>
    <lineage>
        <taxon>Eukaryota</taxon>
        <taxon>Metazoa</taxon>
        <taxon>Chordata</taxon>
        <taxon>Craniata</taxon>
        <taxon>Vertebrata</taxon>
        <taxon>Euteleostomi</taxon>
        <taxon>Actinopterygii</taxon>
        <taxon>Neopterygii</taxon>
        <taxon>Teleostei</taxon>
        <taxon>Neoteleostei</taxon>
        <taxon>Acanthomorphata</taxon>
        <taxon>Carangaria</taxon>
        <taxon>Pleuronectiformes</taxon>
        <taxon>Pleuronectoidei</taxon>
        <taxon>Soleidae</taxon>
        <taxon>Solea</taxon>
    </lineage>
</organism>
<name>A0AAV6T113_SOLSE</name>
<feature type="transmembrane region" description="Helical" evidence="5">
    <location>
        <begin position="345"/>
        <end position="367"/>
    </location>
</feature>
<comment type="caution">
    <text evidence="8">The sequence shown here is derived from an EMBL/GenBank/DDBJ whole genome shotgun (WGS) entry which is preliminary data.</text>
</comment>
<keyword evidence="5" id="KW-1133">Transmembrane helix</keyword>
<feature type="region of interest" description="Disordered" evidence="4">
    <location>
        <begin position="399"/>
        <end position="437"/>
    </location>
</feature>
<dbReference type="SMART" id="SM00409">
    <property type="entry name" value="IG"/>
    <property type="match status" value="2"/>
</dbReference>
<keyword evidence="9" id="KW-1185">Reference proteome</keyword>
<dbReference type="PANTHER" id="PTHR46484">
    <property type="entry name" value="SI:CH211-171H4.5-RELATED"/>
    <property type="match status" value="1"/>
</dbReference>
<feature type="signal peptide" evidence="6">
    <location>
        <begin position="1"/>
        <end position="20"/>
    </location>
</feature>
<feature type="domain" description="Ig-like" evidence="7">
    <location>
        <begin position="240"/>
        <end position="322"/>
    </location>
</feature>
<keyword evidence="3" id="KW-1015">Disulfide bond</keyword>
<dbReference type="PANTHER" id="PTHR46484:SF8">
    <property type="entry name" value="B-CELL RECEPTOR CD22-LIKE-RELATED"/>
    <property type="match status" value="1"/>
</dbReference>
<feature type="chain" id="PRO_5043809426" evidence="6">
    <location>
        <begin position="21"/>
        <end position="437"/>
    </location>
</feature>
<reference evidence="8 9" key="1">
    <citation type="journal article" date="2021" name="Sci. Rep.">
        <title>Chromosome anchoring in Senegalese sole (Solea senegalensis) reveals sex-associated markers and genome rearrangements in flatfish.</title>
        <authorList>
            <person name="Guerrero-Cozar I."/>
            <person name="Gomez-Garrido J."/>
            <person name="Berbel C."/>
            <person name="Martinez-Blanch J.F."/>
            <person name="Alioto T."/>
            <person name="Claros M.G."/>
            <person name="Gagnaire P.A."/>
            <person name="Manchado M."/>
        </authorList>
    </citation>
    <scope>NUCLEOTIDE SEQUENCE [LARGE SCALE GENOMIC DNA]</scope>
    <source>
        <strain evidence="8">Sse05_10M</strain>
    </source>
</reference>
<gene>
    <name evidence="8" type="ORF">JOB18_039665</name>
</gene>
<evidence type="ECO:0000256" key="6">
    <source>
        <dbReference type="SAM" id="SignalP"/>
    </source>
</evidence>
<dbReference type="EMBL" id="JAGKHQ010000002">
    <property type="protein sequence ID" value="KAG7523109.1"/>
    <property type="molecule type" value="Genomic_DNA"/>
</dbReference>
<dbReference type="AlphaFoldDB" id="A0AAV6T113"/>
<dbReference type="InterPro" id="IPR013162">
    <property type="entry name" value="CD80_C2-set"/>
</dbReference>
<evidence type="ECO:0000256" key="4">
    <source>
        <dbReference type="SAM" id="MobiDB-lite"/>
    </source>
</evidence>
<feature type="domain" description="Ig-like" evidence="7">
    <location>
        <begin position="139"/>
        <end position="230"/>
    </location>
</feature>
<feature type="compositionally biased region" description="Polar residues" evidence="4">
    <location>
        <begin position="420"/>
        <end position="437"/>
    </location>
</feature>
<protein>
    <submittedName>
        <fullName evidence="8">Myelin-associated glycoprotein-like isoform X1</fullName>
    </submittedName>
</protein>
<evidence type="ECO:0000256" key="5">
    <source>
        <dbReference type="SAM" id="Phobius"/>
    </source>
</evidence>
<dbReference type="Pfam" id="PF08205">
    <property type="entry name" value="C2-set_2"/>
    <property type="match status" value="1"/>
</dbReference>
<proteinExistence type="predicted"/>
<dbReference type="GO" id="GO:0016020">
    <property type="term" value="C:membrane"/>
    <property type="evidence" value="ECO:0007669"/>
    <property type="project" value="UniProtKB-SubCell"/>
</dbReference>
<dbReference type="PROSITE" id="PS50835">
    <property type="entry name" value="IG_LIKE"/>
    <property type="match status" value="2"/>
</dbReference>
<dbReference type="InterPro" id="IPR007110">
    <property type="entry name" value="Ig-like_dom"/>
</dbReference>
<keyword evidence="2 5" id="KW-0472">Membrane</keyword>
<evidence type="ECO:0000313" key="8">
    <source>
        <dbReference type="EMBL" id="KAG7523109.1"/>
    </source>
</evidence>
<dbReference type="Proteomes" id="UP000693946">
    <property type="component" value="Linkage Group LG10"/>
</dbReference>
<evidence type="ECO:0000259" key="7">
    <source>
        <dbReference type="PROSITE" id="PS50835"/>
    </source>
</evidence>
<sequence length="437" mass="48597">MGVVLTDFVLLMALMKGVVGQRWNIMLPETIVGLTKSCITIPCHFTIPADQETNILNCSNHGVWRKGSLTGLIVINSQKPNIIQGQIIGDLTQKNCTTVMENFSEDDNDMFFFRLECPNLKFTFTNGVRITAKTDPSPPQMTSVTQMPQGAEVKLQCSAPLTCSNLPPSISWQPQDIFSQEELVVQVADGQTVMTSTMTFTASADLHNKSIICSVSYPLSKGQRSSLSATTQRLNIQYGPRSTTAKLSTSGPVSDGTFVTFTCSSDANPPVRSYTWFRDNRGQLIRVGQGQTLILQVSKRDTGLYLCETQTQRSSQRSRSVVLEVRGSATQGIEQENCNNVNSLIIPYIICGVLLVLFILTIAVDLYKHQSLSKRLKKIEQNGDHTYAELRTVNVNSDYDQLQRRPQLKPKPRAPENSEYENSTSRVTVRESQPNRD</sequence>